<dbReference type="Gene3D" id="3.30.70.270">
    <property type="match status" value="1"/>
</dbReference>
<dbReference type="InterPro" id="IPR021109">
    <property type="entry name" value="Peptidase_aspartic_dom_sf"/>
</dbReference>
<feature type="region of interest" description="Disordered" evidence="2">
    <location>
        <begin position="756"/>
        <end position="781"/>
    </location>
</feature>
<proteinExistence type="predicted"/>
<dbReference type="SUPFAM" id="SSF50630">
    <property type="entry name" value="Acid proteases"/>
    <property type="match status" value="1"/>
</dbReference>
<dbReference type="InterPro" id="IPR043502">
    <property type="entry name" value="DNA/RNA_pol_sf"/>
</dbReference>
<name>A0ABR0AYP3_9CRUS</name>
<evidence type="ECO:0000313" key="5">
    <source>
        <dbReference type="Proteomes" id="UP001234178"/>
    </source>
</evidence>
<dbReference type="Gene3D" id="2.40.70.10">
    <property type="entry name" value="Acid Proteases"/>
    <property type="match status" value="1"/>
</dbReference>
<dbReference type="InterPro" id="IPR001995">
    <property type="entry name" value="Peptidase_A2_cat"/>
</dbReference>
<accession>A0ABR0AYP3</accession>
<feature type="domain" description="Peptidase A2" evidence="3">
    <location>
        <begin position="806"/>
        <end position="893"/>
    </location>
</feature>
<gene>
    <name evidence="4" type="ORF">OUZ56_023235</name>
</gene>
<dbReference type="PANTHER" id="PTHR33223">
    <property type="entry name" value="CCHC-TYPE DOMAIN-CONTAINING PROTEIN"/>
    <property type="match status" value="1"/>
</dbReference>
<dbReference type="Gene3D" id="3.10.10.10">
    <property type="entry name" value="HIV Type 1 Reverse Transcriptase, subunit A, domain 1"/>
    <property type="match status" value="1"/>
</dbReference>
<evidence type="ECO:0000256" key="2">
    <source>
        <dbReference type="SAM" id="MobiDB-lite"/>
    </source>
</evidence>
<dbReference type="PROSITE" id="PS50175">
    <property type="entry name" value="ASP_PROT_RETROV"/>
    <property type="match status" value="1"/>
</dbReference>
<dbReference type="InterPro" id="IPR001969">
    <property type="entry name" value="Aspartic_peptidase_AS"/>
</dbReference>
<dbReference type="EMBL" id="JAOYFB010000039">
    <property type="protein sequence ID" value="KAK4030249.1"/>
    <property type="molecule type" value="Genomic_DNA"/>
</dbReference>
<reference evidence="4 5" key="1">
    <citation type="journal article" date="2023" name="Nucleic Acids Res.">
        <title>The hologenome of Daphnia magna reveals possible DNA methylation and microbiome-mediated evolution of the host genome.</title>
        <authorList>
            <person name="Chaturvedi A."/>
            <person name="Li X."/>
            <person name="Dhandapani V."/>
            <person name="Marshall H."/>
            <person name="Kissane S."/>
            <person name="Cuenca-Cambronero M."/>
            <person name="Asole G."/>
            <person name="Calvet F."/>
            <person name="Ruiz-Romero M."/>
            <person name="Marangio P."/>
            <person name="Guigo R."/>
            <person name="Rago D."/>
            <person name="Mirbahai L."/>
            <person name="Eastwood N."/>
            <person name="Colbourne J.K."/>
            <person name="Zhou J."/>
            <person name="Mallon E."/>
            <person name="Orsini L."/>
        </authorList>
    </citation>
    <scope>NUCLEOTIDE SEQUENCE [LARGE SCALE GENOMIC DNA]</scope>
    <source>
        <strain evidence="4">LRV0_1</strain>
    </source>
</reference>
<dbReference type="PANTHER" id="PTHR33223:SF6">
    <property type="entry name" value="CCHC-TYPE DOMAIN-CONTAINING PROTEIN"/>
    <property type="match status" value="1"/>
</dbReference>
<evidence type="ECO:0000259" key="3">
    <source>
        <dbReference type="PROSITE" id="PS50175"/>
    </source>
</evidence>
<evidence type="ECO:0000313" key="4">
    <source>
        <dbReference type="EMBL" id="KAK4030249.1"/>
    </source>
</evidence>
<keyword evidence="1" id="KW-0378">Hydrolase</keyword>
<dbReference type="Proteomes" id="UP001234178">
    <property type="component" value="Unassembled WGS sequence"/>
</dbReference>
<feature type="region of interest" description="Disordered" evidence="2">
    <location>
        <begin position="421"/>
        <end position="450"/>
    </location>
</feature>
<organism evidence="4 5">
    <name type="scientific">Daphnia magna</name>
    <dbReference type="NCBI Taxonomy" id="35525"/>
    <lineage>
        <taxon>Eukaryota</taxon>
        <taxon>Metazoa</taxon>
        <taxon>Ecdysozoa</taxon>
        <taxon>Arthropoda</taxon>
        <taxon>Crustacea</taxon>
        <taxon>Branchiopoda</taxon>
        <taxon>Diplostraca</taxon>
        <taxon>Cladocera</taxon>
        <taxon>Anomopoda</taxon>
        <taxon>Daphniidae</taxon>
        <taxon>Daphnia</taxon>
    </lineage>
</organism>
<dbReference type="CDD" id="cd00303">
    <property type="entry name" value="retropepsin_like"/>
    <property type="match status" value="1"/>
</dbReference>
<sequence>MWVYIHCSTFMKPMRANEDSGLETTLERRSVRKGPLIQRFVRSVRERFTPLRSGGGSTSILRNNENLGVELDSDSPHQSDIDLLDSNEIKELRNDDQWNEVLNMQVSSQDETVVEPLIGEETRELLSYNQLLEQARAITDLEKTTDRVENTEDISLDFQNLELVNEENQDRAWFYQQYGNTRITEIPVDDLIFELQYLLRSEKKIELTNKEVGTALRALLLTEPTILTPIELFKHCGLKTYYESTDSEYESVHSGEQQSRSESELVPQSLVTLETEEESSKNSVPIKIVRAEIHTQGDQIPLDCPKSTPSTTTITCPTVTHSQSSMNTQIPQSQLASTPCNYLPYQGLQSRKVSFTPASIVEQSNKITQNKPSEETNQDMPIKIYVKELSRLMESGMDYEDASKAADCIVQHVLTNTKRCINSSQKTKPNGQPVFRTSSQPSYLTSTPLHTQPLALSGQSVKIPSMYNKQSNNGATPKYSVTSSIPKMNPLVMCPSKVNSIGNTNNFISNAIDKNKKLQQSQAMTLFSNVGIYVDRERSGRFDDWLAHLESVLVLGDFEESRKIILLRSKLYGEAADEFDNFKLENPISSQIYDRVKERLIKLFHSTETRSKQSVEFHNMQREPEENMRRYANRIRKAFHLAYPIKSTIDKATAFSREQIMMDRFLEGLSFDVQTRLKYKEFATFEKLIEKAEMTAMAVEEAQVRSRLNAFQAKYVEPNREFTKVKEALDRLSSQVESNTHQKHLEENMEKMQRQLSTRRNGKLKTTDVSVGPLGGTKKKPRHHINSLAVKSTVPRIRIKIGNSVVKALFDTGAERSVISSTFFHKLKEGKELINFTKEVDVDLFSINDRRLVTEGTITVNFFVAEETPRQALRQKFIVVNGIVEDCVLGRDALWKHQFIYNGKQQSIYRVPEIDHFQETENPFVISKSLRIPPNSTSLLETREEETHPFNPLNTCHFVRCCNIPSGLSLEPYISTTPNRSLRVVAVNGTDKTIFLPRLTVLGTLHISRPSRKPVETMASISVASGPINTAAVESALPDIDEENKENLHSFPLPRIDDVLDLLVGQRYFSTLDLASGYWQIELEEESKEKQPS</sequence>
<dbReference type="SUPFAM" id="SSF56672">
    <property type="entry name" value="DNA/RNA polymerases"/>
    <property type="match status" value="1"/>
</dbReference>
<comment type="caution">
    <text evidence="4">The sequence shown here is derived from an EMBL/GenBank/DDBJ whole genome shotgun (WGS) entry which is preliminary data.</text>
</comment>
<dbReference type="PROSITE" id="PS00141">
    <property type="entry name" value="ASP_PROTEASE"/>
    <property type="match status" value="1"/>
</dbReference>
<keyword evidence="5" id="KW-1185">Reference proteome</keyword>
<protein>
    <recommendedName>
        <fullName evidence="3">Peptidase A2 domain-containing protein</fullName>
    </recommendedName>
</protein>
<evidence type="ECO:0000256" key="1">
    <source>
        <dbReference type="ARBA" id="ARBA00022801"/>
    </source>
</evidence>
<dbReference type="InterPro" id="IPR043128">
    <property type="entry name" value="Rev_trsase/Diguanyl_cyclase"/>
</dbReference>
<feature type="region of interest" description="Disordered" evidence="2">
    <location>
        <begin position="249"/>
        <end position="268"/>
    </location>
</feature>